<comment type="caution">
    <text evidence="6">The sequence shown here is derived from an EMBL/GenBank/DDBJ whole genome shotgun (WGS) entry which is preliminary data.</text>
</comment>
<gene>
    <name evidence="6" type="ORF">GCG54_00010571</name>
</gene>
<name>A0A8H4C6B7_COLGL</name>
<comment type="subcellular location">
    <subcellularLocation>
        <location evidence="1">Nucleus</location>
    </subcellularLocation>
</comment>
<evidence type="ECO:0000256" key="4">
    <source>
        <dbReference type="ARBA" id="ARBA00023163"/>
    </source>
</evidence>
<dbReference type="PANTHER" id="PTHR47338">
    <property type="entry name" value="ZN(II)2CYS6 TRANSCRIPTION FACTOR (EUROFUNG)-RELATED"/>
    <property type="match status" value="1"/>
</dbReference>
<protein>
    <recommendedName>
        <fullName evidence="8">Transcription factor domain-containing protein</fullName>
    </recommendedName>
</protein>
<evidence type="ECO:0000256" key="1">
    <source>
        <dbReference type="ARBA" id="ARBA00004123"/>
    </source>
</evidence>
<keyword evidence="4" id="KW-0804">Transcription</keyword>
<dbReference type="GO" id="GO:0005634">
    <property type="term" value="C:nucleus"/>
    <property type="evidence" value="ECO:0007669"/>
    <property type="project" value="UniProtKB-SubCell"/>
</dbReference>
<dbReference type="GO" id="GO:0046872">
    <property type="term" value="F:metal ion binding"/>
    <property type="evidence" value="ECO:0007669"/>
    <property type="project" value="UniProtKB-KW"/>
</dbReference>
<reference evidence="6" key="1">
    <citation type="journal article" date="2020" name="Phytopathology">
        <title>Genome sequence and comparative analysis of Colletotrichum gloeosporioides isolated from Liriodendron leaves.</title>
        <authorList>
            <person name="Fu F.F."/>
            <person name="Hao Z."/>
            <person name="Wang P."/>
            <person name="Lu Y."/>
            <person name="Xue L.J."/>
            <person name="Wei G."/>
            <person name="Tian Y."/>
            <person name="Baishi H."/>
            <person name="Xu H."/>
            <person name="Shi J."/>
            <person name="Cheng T."/>
            <person name="Wang G."/>
            <person name="Yi Y."/>
            <person name="Chen J."/>
        </authorList>
    </citation>
    <scope>NUCLEOTIDE SEQUENCE</scope>
    <source>
        <strain evidence="6">Lc1</strain>
    </source>
</reference>
<reference evidence="6" key="2">
    <citation type="submission" date="2020-03" db="EMBL/GenBank/DDBJ databases">
        <authorList>
            <person name="Fu F.-F."/>
            <person name="Chen J."/>
        </authorList>
    </citation>
    <scope>NUCLEOTIDE SEQUENCE</scope>
    <source>
        <strain evidence="6">Lc1</strain>
    </source>
</reference>
<dbReference type="GeneID" id="69017699"/>
<evidence type="ECO:0000313" key="7">
    <source>
        <dbReference type="Proteomes" id="UP000613401"/>
    </source>
</evidence>
<dbReference type="Proteomes" id="UP000613401">
    <property type="component" value="Unassembled WGS sequence"/>
</dbReference>
<keyword evidence="5" id="KW-0539">Nucleus</keyword>
<feature type="non-terminal residue" evidence="6">
    <location>
        <position position="308"/>
    </location>
</feature>
<accession>A0A8H4C6B7</accession>
<dbReference type="InterPro" id="IPR050815">
    <property type="entry name" value="TF_fung"/>
</dbReference>
<dbReference type="GO" id="GO:0000981">
    <property type="term" value="F:DNA-binding transcription factor activity, RNA polymerase II-specific"/>
    <property type="evidence" value="ECO:0007669"/>
    <property type="project" value="InterPro"/>
</dbReference>
<dbReference type="RefSeq" id="XP_045257383.1">
    <property type="nucleotide sequence ID" value="XM_045410492.1"/>
</dbReference>
<dbReference type="CDD" id="cd12148">
    <property type="entry name" value="fungal_TF_MHR"/>
    <property type="match status" value="1"/>
</dbReference>
<evidence type="ECO:0000256" key="3">
    <source>
        <dbReference type="ARBA" id="ARBA00023015"/>
    </source>
</evidence>
<dbReference type="EMBL" id="WVTB01000101">
    <property type="protein sequence ID" value="KAF3798223.1"/>
    <property type="molecule type" value="Genomic_DNA"/>
</dbReference>
<sequence>SGLLLAIYEQGRGLVSEAYATLAICASLGHIANLHQTPRSVTAADEERLRVWWAVCFLDRLDFYANWKSERAFLVQNSHIGRALPREDEVWSTRHDFSDSSLPLLSFLVDEAQRYGLFASEIQALHALQRVMQLTRSPLVQLETLLDHESWKLDMLVQRKIRETLALSWKRLEHQLTCAGEEEIPFFAKESSIAALESAKNIAQDLLRMEKTVDILELNRMPLTAVILFHRVGLTAILLGKHHGRDNGDLLREVIQSLSDKIVRRWDVASESWRLFLGQLMDTRLTLSGHIASQLREALPQGQDTGIA</sequence>
<dbReference type="PANTHER" id="PTHR47338:SF5">
    <property type="entry name" value="ZN(II)2CYS6 TRANSCRIPTION FACTOR (EUROFUNG)"/>
    <property type="match status" value="1"/>
</dbReference>
<keyword evidence="7" id="KW-1185">Reference proteome</keyword>
<evidence type="ECO:0000313" key="6">
    <source>
        <dbReference type="EMBL" id="KAF3798223.1"/>
    </source>
</evidence>
<proteinExistence type="predicted"/>
<evidence type="ECO:0000256" key="5">
    <source>
        <dbReference type="ARBA" id="ARBA00023242"/>
    </source>
</evidence>
<evidence type="ECO:0000256" key="2">
    <source>
        <dbReference type="ARBA" id="ARBA00022723"/>
    </source>
</evidence>
<keyword evidence="2" id="KW-0479">Metal-binding</keyword>
<dbReference type="AlphaFoldDB" id="A0A8H4C6B7"/>
<keyword evidence="3" id="KW-0805">Transcription regulation</keyword>
<organism evidence="6 7">
    <name type="scientific">Colletotrichum gloeosporioides</name>
    <name type="common">Anthracnose fungus</name>
    <name type="synonym">Glomerella cingulata</name>
    <dbReference type="NCBI Taxonomy" id="474922"/>
    <lineage>
        <taxon>Eukaryota</taxon>
        <taxon>Fungi</taxon>
        <taxon>Dikarya</taxon>
        <taxon>Ascomycota</taxon>
        <taxon>Pezizomycotina</taxon>
        <taxon>Sordariomycetes</taxon>
        <taxon>Hypocreomycetidae</taxon>
        <taxon>Glomerellales</taxon>
        <taxon>Glomerellaceae</taxon>
        <taxon>Colletotrichum</taxon>
        <taxon>Colletotrichum gloeosporioides species complex</taxon>
    </lineage>
</organism>
<evidence type="ECO:0008006" key="8">
    <source>
        <dbReference type="Google" id="ProtNLM"/>
    </source>
</evidence>